<keyword evidence="3" id="KW-1185">Reference proteome</keyword>
<protein>
    <recommendedName>
        <fullName evidence="4">Endonuclease/exonuclease/phosphatase domain-containing protein</fullName>
    </recommendedName>
</protein>
<evidence type="ECO:0000313" key="3">
    <source>
        <dbReference type="Proteomes" id="UP000078492"/>
    </source>
</evidence>
<feature type="region of interest" description="Disordered" evidence="1">
    <location>
        <begin position="205"/>
        <end position="229"/>
    </location>
</feature>
<reference evidence="2 3" key="1">
    <citation type="submission" date="2015-09" db="EMBL/GenBank/DDBJ databases">
        <title>Trachymyrmex cornetzi WGS genome.</title>
        <authorList>
            <person name="Nygaard S."/>
            <person name="Hu H."/>
            <person name="Boomsma J."/>
            <person name="Zhang G."/>
        </authorList>
    </citation>
    <scope>NUCLEOTIDE SEQUENCE [LARGE SCALE GENOMIC DNA]</scope>
    <source>
        <strain evidence="2">Tcor2-1</strain>
        <tissue evidence="2">Whole body</tissue>
    </source>
</reference>
<sequence>MPNLHSVKIAYWNCRGAMGKKGDIEKLASTLDILFLAETCVGAAQEFRLRGFDCLRVDSNWANIRGMMVLIRNPITYSSINLSSILDDSFEALGIVLTLNNPPHSSTLDLAIASPRISPLCNTLILPYLLGSDHFPIMVQVNYLVRTSTVFSYKVTLSKAQRDDMELYLHNNANSISQAVRDINPDDPVSQYNTFMNLISASYERFSPSKPPPSTKTSRASFTKKGPPPTPWWTPDCTTAVRRRSNALKTYKQSPTWDNYINIKIFYFSKFDHNKSMRHLNKSFCKAPRVPEILKNHSFTIKDSKTLIIKRYSNAATCVEFTI</sequence>
<gene>
    <name evidence="2" type="ORF">ALC57_15424</name>
</gene>
<dbReference type="AlphaFoldDB" id="A0A151IX46"/>
<dbReference type="EMBL" id="KQ980831">
    <property type="protein sequence ID" value="KYN12409.1"/>
    <property type="molecule type" value="Genomic_DNA"/>
</dbReference>
<proteinExistence type="predicted"/>
<name>A0A151IX46_9HYME</name>
<organism evidence="2 3">
    <name type="scientific">Trachymyrmex cornetzi</name>
    <dbReference type="NCBI Taxonomy" id="471704"/>
    <lineage>
        <taxon>Eukaryota</taxon>
        <taxon>Metazoa</taxon>
        <taxon>Ecdysozoa</taxon>
        <taxon>Arthropoda</taxon>
        <taxon>Hexapoda</taxon>
        <taxon>Insecta</taxon>
        <taxon>Pterygota</taxon>
        <taxon>Neoptera</taxon>
        <taxon>Endopterygota</taxon>
        <taxon>Hymenoptera</taxon>
        <taxon>Apocrita</taxon>
        <taxon>Aculeata</taxon>
        <taxon>Formicoidea</taxon>
        <taxon>Formicidae</taxon>
        <taxon>Myrmicinae</taxon>
        <taxon>Trachymyrmex</taxon>
    </lineage>
</organism>
<dbReference type="Proteomes" id="UP000078492">
    <property type="component" value="Unassembled WGS sequence"/>
</dbReference>
<dbReference type="SUPFAM" id="SSF56219">
    <property type="entry name" value="DNase I-like"/>
    <property type="match status" value="1"/>
</dbReference>
<dbReference type="InterPro" id="IPR036691">
    <property type="entry name" value="Endo/exonu/phosph_ase_sf"/>
</dbReference>
<dbReference type="STRING" id="471704.A0A151IX46"/>
<evidence type="ECO:0008006" key="4">
    <source>
        <dbReference type="Google" id="ProtNLM"/>
    </source>
</evidence>
<evidence type="ECO:0000313" key="2">
    <source>
        <dbReference type="EMBL" id="KYN12409.1"/>
    </source>
</evidence>
<evidence type="ECO:0000256" key="1">
    <source>
        <dbReference type="SAM" id="MobiDB-lite"/>
    </source>
</evidence>
<accession>A0A151IX46</accession>